<dbReference type="Proteomes" id="UP001201873">
    <property type="component" value="Unassembled WGS sequence"/>
</dbReference>
<dbReference type="PRINTS" id="PR00080">
    <property type="entry name" value="SDRFAMILY"/>
</dbReference>
<dbReference type="PANTHER" id="PTHR42879:SF6">
    <property type="entry name" value="NADPH-DEPENDENT REDUCTASE BACG"/>
    <property type="match status" value="1"/>
</dbReference>
<dbReference type="PANTHER" id="PTHR42879">
    <property type="entry name" value="3-OXOACYL-(ACYL-CARRIER-PROTEIN) REDUCTASE"/>
    <property type="match status" value="1"/>
</dbReference>
<reference evidence="3 4" key="1">
    <citation type="submission" date="2022-04" db="EMBL/GenBank/DDBJ databases">
        <title>Genome diversity in the genus Frankia.</title>
        <authorList>
            <person name="Carlos-Shanley C."/>
            <person name="Hahn D."/>
        </authorList>
    </citation>
    <scope>NUCLEOTIDE SEQUENCE [LARGE SCALE GENOMIC DNA]</scope>
    <source>
        <strain evidence="3 4">Ag45/Mut15</strain>
    </source>
</reference>
<dbReference type="PRINTS" id="PR00081">
    <property type="entry name" value="GDHRDH"/>
</dbReference>
<organism evidence="3 4">
    <name type="scientific">Frankia umida</name>
    <dbReference type="NCBI Taxonomy" id="573489"/>
    <lineage>
        <taxon>Bacteria</taxon>
        <taxon>Bacillati</taxon>
        <taxon>Actinomycetota</taxon>
        <taxon>Actinomycetes</taxon>
        <taxon>Frankiales</taxon>
        <taxon>Frankiaceae</taxon>
        <taxon>Frankia</taxon>
    </lineage>
</organism>
<dbReference type="RefSeq" id="WP_248826059.1">
    <property type="nucleotide sequence ID" value="NZ_JALKFT010000023.1"/>
</dbReference>
<keyword evidence="4" id="KW-1185">Reference proteome</keyword>
<dbReference type="SUPFAM" id="SSF51735">
    <property type="entry name" value="NAD(P)-binding Rossmann-fold domains"/>
    <property type="match status" value="1"/>
</dbReference>
<gene>
    <name evidence="3" type="ORF">MXD59_19260</name>
</gene>
<dbReference type="InterPro" id="IPR002347">
    <property type="entry name" value="SDR_fam"/>
</dbReference>
<comment type="similarity">
    <text evidence="1 2">Belongs to the short-chain dehydrogenases/reductases (SDR) family.</text>
</comment>
<dbReference type="Gene3D" id="3.40.50.720">
    <property type="entry name" value="NAD(P)-binding Rossmann-like Domain"/>
    <property type="match status" value="1"/>
</dbReference>
<accession>A0ABT0K242</accession>
<proteinExistence type="inferred from homology"/>
<evidence type="ECO:0000256" key="2">
    <source>
        <dbReference type="RuleBase" id="RU000363"/>
    </source>
</evidence>
<dbReference type="InterPro" id="IPR050259">
    <property type="entry name" value="SDR"/>
</dbReference>
<evidence type="ECO:0000256" key="1">
    <source>
        <dbReference type="ARBA" id="ARBA00006484"/>
    </source>
</evidence>
<comment type="caution">
    <text evidence="3">The sequence shown here is derived from an EMBL/GenBank/DDBJ whole genome shotgun (WGS) entry which is preliminary data.</text>
</comment>
<sequence>MSGLCEGRTALVTGASRGLGKAIAQRLAAEGATVIITARTLEPDERYVGSLRETAEEIKAAGGSAIAIPCDLSQDGERERFFAAAVAQVGSPDILVNNAAVTFLRTLEKFPERRARLMLEMHVIAPMHLIRLAVPSMRERGGGWILNLTSVAARLPVGPPFSTFDATAGFGLYGTVKAALDRLTGSFAAELHPDRIAVNAAAPSNPVATPGAGTLDLAKEETEEIDLIVETALALCTADPATTTGRIVHTQSFLRELGRQV</sequence>
<evidence type="ECO:0000313" key="4">
    <source>
        <dbReference type="Proteomes" id="UP001201873"/>
    </source>
</evidence>
<evidence type="ECO:0000313" key="3">
    <source>
        <dbReference type="EMBL" id="MCK9877889.1"/>
    </source>
</evidence>
<dbReference type="InterPro" id="IPR036291">
    <property type="entry name" value="NAD(P)-bd_dom_sf"/>
</dbReference>
<dbReference type="Pfam" id="PF00106">
    <property type="entry name" value="adh_short"/>
    <property type="match status" value="1"/>
</dbReference>
<dbReference type="EMBL" id="JALKFT010000023">
    <property type="protein sequence ID" value="MCK9877889.1"/>
    <property type="molecule type" value="Genomic_DNA"/>
</dbReference>
<protein>
    <submittedName>
        <fullName evidence="3">SDR family NAD(P)-dependent oxidoreductase</fullName>
    </submittedName>
</protein>
<name>A0ABT0K242_9ACTN</name>